<reference evidence="1" key="1">
    <citation type="submission" date="2020-05" db="EMBL/GenBank/DDBJ databases">
        <title>Large-scale comparative analyses of tick genomes elucidate their genetic diversity and vector capacities.</title>
        <authorList>
            <person name="Jia N."/>
            <person name="Wang J."/>
            <person name="Shi W."/>
            <person name="Du L."/>
            <person name="Sun Y."/>
            <person name="Zhan W."/>
            <person name="Jiang J."/>
            <person name="Wang Q."/>
            <person name="Zhang B."/>
            <person name="Ji P."/>
            <person name="Sakyi L.B."/>
            <person name="Cui X."/>
            <person name="Yuan T."/>
            <person name="Jiang B."/>
            <person name="Yang W."/>
            <person name="Lam T.T.-Y."/>
            <person name="Chang Q."/>
            <person name="Ding S."/>
            <person name="Wang X."/>
            <person name="Zhu J."/>
            <person name="Ruan X."/>
            <person name="Zhao L."/>
            <person name="Wei J."/>
            <person name="Que T."/>
            <person name="Du C."/>
            <person name="Cheng J."/>
            <person name="Dai P."/>
            <person name="Han X."/>
            <person name="Huang E."/>
            <person name="Gao Y."/>
            <person name="Liu J."/>
            <person name="Shao H."/>
            <person name="Ye R."/>
            <person name="Li L."/>
            <person name="Wei W."/>
            <person name="Wang X."/>
            <person name="Wang C."/>
            <person name="Yang T."/>
            <person name="Huo Q."/>
            <person name="Li W."/>
            <person name="Guo W."/>
            <person name="Chen H."/>
            <person name="Zhou L."/>
            <person name="Ni X."/>
            <person name="Tian J."/>
            <person name="Zhou Y."/>
            <person name="Sheng Y."/>
            <person name="Liu T."/>
            <person name="Pan Y."/>
            <person name="Xia L."/>
            <person name="Li J."/>
            <person name="Zhao F."/>
            <person name="Cao W."/>
        </authorList>
    </citation>
    <scope>NUCLEOTIDE SEQUENCE</scope>
    <source>
        <strain evidence="1">Hyas-2018</strain>
    </source>
</reference>
<gene>
    <name evidence="1" type="ORF">HPB50_024530</name>
</gene>
<evidence type="ECO:0000313" key="2">
    <source>
        <dbReference type="Proteomes" id="UP000821845"/>
    </source>
</evidence>
<organism evidence="1 2">
    <name type="scientific">Hyalomma asiaticum</name>
    <name type="common">Tick</name>
    <dbReference type="NCBI Taxonomy" id="266040"/>
    <lineage>
        <taxon>Eukaryota</taxon>
        <taxon>Metazoa</taxon>
        <taxon>Ecdysozoa</taxon>
        <taxon>Arthropoda</taxon>
        <taxon>Chelicerata</taxon>
        <taxon>Arachnida</taxon>
        <taxon>Acari</taxon>
        <taxon>Parasitiformes</taxon>
        <taxon>Ixodida</taxon>
        <taxon>Ixodoidea</taxon>
        <taxon>Ixodidae</taxon>
        <taxon>Hyalomminae</taxon>
        <taxon>Hyalomma</taxon>
    </lineage>
</organism>
<accession>A0ACB7SL20</accession>
<keyword evidence="2" id="KW-1185">Reference proteome</keyword>
<evidence type="ECO:0000313" key="1">
    <source>
        <dbReference type="EMBL" id="KAH6934458.1"/>
    </source>
</evidence>
<comment type="caution">
    <text evidence="1">The sequence shown here is derived from an EMBL/GenBank/DDBJ whole genome shotgun (WGS) entry which is preliminary data.</text>
</comment>
<dbReference type="EMBL" id="CM023484">
    <property type="protein sequence ID" value="KAH6934458.1"/>
    <property type="molecule type" value="Genomic_DNA"/>
</dbReference>
<protein>
    <submittedName>
        <fullName evidence="1">Uncharacterized protein</fullName>
    </submittedName>
</protein>
<dbReference type="Proteomes" id="UP000821845">
    <property type="component" value="Chromosome 4"/>
</dbReference>
<name>A0ACB7SL20_HYAAI</name>
<proteinExistence type="predicted"/>
<sequence>MPGTSECFLHAGANVQSPPDSGDQKRKARQRSSAGLDQCPSDTCSKLTPDSERRRARRAGGMNTGTRCHRMSPKTSEDLELASLAPSVPRNAAAAATAALSTLEADSGSARPRTKAALARSGANKTTPKDG</sequence>